<gene>
    <name evidence="2" type="ORF">C4B60_08920</name>
</gene>
<proteinExistence type="predicted"/>
<dbReference type="OrthoDB" id="9802248at2"/>
<dbReference type="AlphaFoldDB" id="A0A2S5GD69"/>
<evidence type="ECO:0000313" key="3">
    <source>
        <dbReference type="Proteomes" id="UP000239047"/>
    </source>
</evidence>
<feature type="domain" description="Metallo-beta-lactamase" evidence="1">
    <location>
        <begin position="20"/>
        <end position="212"/>
    </location>
</feature>
<protein>
    <recommendedName>
        <fullName evidence="1">Metallo-beta-lactamase domain-containing protein</fullName>
    </recommendedName>
</protein>
<comment type="caution">
    <text evidence="2">The sequence shown here is derived from an EMBL/GenBank/DDBJ whole genome shotgun (WGS) entry which is preliminary data.</text>
</comment>
<dbReference type="CDD" id="cd07721">
    <property type="entry name" value="yflN-like_MBL-fold"/>
    <property type="match status" value="1"/>
</dbReference>
<dbReference type="InterPro" id="IPR050855">
    <property type="entry name" value="NDM-1-like"/>
</dbReference>
<dbReference type="InterPro" id="IPR036866">
    <property type="entry name" value="RibonucZ/Hydroxyglut_hydro"/>
</dbReference>
<evidence type="ECO:0000313" key="2">
    <source>
        <dbReference type="EMBL" id="PPA70898.1"/>
    </source>
</evidence>
<dbReference type="PANTHER" id="PTHR42951">
    <property type="entry name" value="METALLO-BETA-LACTAMASE DOMAIN-CONTAINING"/>
    <property type="match status" value="1"/>
</dbReference>
<dbReference type="EMBL" id="PREZ01000003">
    <property type="protein sequence ID" value="PPA70898.1"/>
    <property type="molecule type" value="Genomic_DNA"/>
</dbReference>
<dbReference type="SUPFAM" id="SSF56281">
    <property type="entry name" value="Metallo-hydrolase/oxidoreductase"/>
    <property type="match status" value="1"/>
</dbReference>
<dbReference type="PANTHER" id="PTHR42951:SF9">
    <property type="entry name" value="METAL-DEPENDENT HYDROLASE"/>
    <property type="match status" value="1"/>
</dbReference>
<dbReference type="Proteomes" id="UP000239047">
    <property type="component" value="Unassembled WGS sequence"/>
</dbReference>
<accession>A0A2S5GD69</accession>
<dbReference type="SMART" id="SM00849">
    <property type="entry name" value="Lactamase_B"/>
    <property type="match status" value="1"/>
</dbReference>
<dbReference type="Pfam" id="PF00753">
    <property type="entry name" value="Lactamase_B"/>
    <property type="match status" value="1"/>
</dbReference>
<organism evidence="2 3">
    <name type="scientific">Jeotgalibacillus proteolyticus</name>
    <dbReference type="NCBI Taxonomy" id="2082395"/>
    <lineage>
        <taxon>Bacteria</taxon>
        <taxon>Bacillati</taxon>
        <taxon>Bacillota</taxon>
        <taxon>Bacilli</taxon>
        <taxon>Bacillales</taxon>
        <taxon>Caryophanaceae</taxon>
        <taxon>Jeotgalibacillus</taxon>
    </lineage>
</organism>
<dbReference type="InterPro" id="IPR001279">
    <property type="entry name" value="Metallo-B-lactamas"/>
</dbReference>
<name>A0A2S5GD69_9BACL</name>
<dbReference type="RefSeq" id="WP_104057647.1">
    <property type="nucleotide sequence ID" value="NZ_PREZ01000003.1"/>
</dbReference>
<dbReference type="Gene3D" id="3.60.15.10">
    <property type="entry name" value="Ribonuclease Z/Hydroxyacylglutathione hydrolase-like"/>
    <property type="match status" value="1"/>
</dbReference>
<reference evidence="2 3" key="1">
    <citation type="submission" date="2018-02" db="EMBL/GenBank/DDBJ databases">
        <title>Jeotgalibacillus proteolyticum sp. nov. a protease producing bacterium isolated from ocean sediments of Laizhou Bay.</title>
        <authorList>
            <person name="Li Y."/>
        </authorList>
    </citation>
    <scope>NUCLEOTIDE SEQUENCE [LARGE SCALE GENOMIC DNA]</scope>
    <source>
        <strain evidence="2 3">22-7</strain>
    </source>
</reference>
<evidence type="ECO:0000259" key="1">
    <source>
        <dbReference type="SMART" id="SM00849"/>
    </source>
</evidence>
<sequence>MKVTKIDYLYQLAFLPTLFPVNCYLVEESESLTLIDAALPGSYKKILETAQKIGKPITEIVLTHAHSDHIGSLDALKERLADVTVSISTRDTLLLQGDKSLLEGEPTTPIRGGVPKNIQTIPDRKLQEGDRIGSLKVIATPGHTPGSISLLDTRTNALIAGDAFQVRGGFAVSGTLKWMFPAPALATWNKERSVESARKIASLKPALIAAGHGKMISSPDSEIQKAIHEAEKTAAQ</sequence>
<keyword evidence="3" id="KW-1185">Reference proteome</keyword>